<proteinExistence type="predicted"/>
<reference evidence="2" key="1">
    <citation type="submission" date="2025-08" db="UniProtKB">
        <authorList>
            <consortium name="Ensembl"/>
        </authorList>
    </citation>
    <scope>IDENTIFICATION</scope>
</reference>
<keyword evidence="3" id="KW-1185">Reference proteome</keyword>
<dbReference type="Proteomes" id="UP000261540">
    <property type="component" value="Unplaced"/>
</dbReference>
<evidence type="ECO:0000256" key="1">
    <source>
        <dbReference type="SAM" id="MobiDB-lite"/>
    </source>
</evidence>
<evidence type="ECO:0000313" key="3">
    <source>
        <dbReference type="Proteomes" id="UP000261540"/>
    </source>
</evidence>
<name>A0A3B3QUI0_9TELE</name>
<dbReference type="GeneTree" id="ENSGT01120000273000"/>
<protein>
    <submittedName>
        <fullName evidence="2">Uncharacterized protein</fullName>
    </submittedName>
</protein>
<dbReference type="AlphaFoldDB" id="A0A3B3QUI0"/>
<reference evidence="2" key="2">
    <citation type="submission" date="2025-09" db="UniProtKB">
        <authorList>
            <consortium name="Ensembl"/>
        </authorList>
    </citation>
    <scope>IDENTIFICATION</scope>
</reference>
<dbReference type="Ensembl" id="ENSPKIT00000033163.1">
    <property type="protein sequence ID" value="ENSPKIP00000009066.1"/>
    <property type="gene ID" value="ENSPKIG00000024315.1"/>
</dbReference>
<feature type="region of interest" description="Disordered" evidence="1">
    <location>
        <begin position="52"/>
        <end position="96"/>
    </location>
</feature>
<accession>A0A3B3QUI0</accession>
<feature type="compositionally biased region" description="Basic and acidic residues" evidence="1">
    <location>
        <begin position="1"/>
        <end position="10"/>
    </location>
</feature>
<feature type="region of interest" description="Disordered" evidence="1">
    <location>
        <begin position="1"/>
        <end position="26"/>
    </location>
</feature>
<sequence length="144" mass="15499">VQDHQQRGTDDGDELQGPESCRRNREHSVVANVTAARLSCVAGELGGLVVPHLLSHHHEDQQPEDEDQGEPDPTQHRGVLGHPTDEAPQGSPVHLSGWGVVGFGHGEWGHVLTDIAGVPCVFRKAEGSGLIWSQSVLKPNQHPC</sequence>
<evidence type="ECO:0000313" key="2">
    <source>
        <dbReference type="Ensembl" id="ENSPKIP00000009066.1"/>
    </source>
</evidence>
<organism evidence="2 3">
    <name type="scientific">Paramormyrops kingsleyae</name>
    <dbReference type="NCBI Taxonomy" id="1676925"/>
    <lineage>
        <taxon>Eukaryota</taxon>
        <taxon>Metazoa</taxon>
        <taxon>Chordata</taxon>
        <taxon>Craniata</taxon>
        <taxon>Vertebrata</taxon>
        <taxon>Euteleostomi</taxon>
        <taxon>Actinopterygii</taxon>
        <taxon>Neopterygii</taxon>
        <taxon>Teleostei</taxon>
        <taxon>Osteoglossocephala</taxon>
        <taxon>Osteoglossomorpha</taxon>
        <taxon>Osteoglossiformes</taxon>
        <taxon>Mormyridae</taxon>
        <taxon>Paramormyrops</taxon>
    </lineage>
</organism>